<evidence type="ECO:0000313" key="3">
    <source>
        <dbReference type="Proteomes" id="UP001215598"/>
    </source>
</evidence>
<proteinExistence type="predicted"/>
<evidence type="ECO:0000313" key="2">
    <source>
        <dbReference type="EMBL" id="KAJ7748603.1"/>
    </source>
</evidence>
<feature type="compositionally biased region" description="Low complexity" evidence="1">
    <location>
        <begin position="52"/>
        <end position="62"/>
    </location>
</feature>
<accession>A0AAD7IQW1</accession>
<feature type="compositionally biased region" description="Low complexity" evidence="1">
    <location>
        <begin position="25"/>
        <end position="36"/>
    </location>
</feature>
<feature type="region of interest" description="Disordered" evidence="1">
    <location>
        <begin position="1"/>
        <end position="145"/>
    </location>
</feature>
<comment type="caution">
    <text evidence="2">The sequence shown here is derived from an EMBL/GenBank/DDBJ whole genome shotgun (WGS) entry which is preliminary data.</text>
</comment>
<feature type="non-terminal residue" evidence="2">
    <location>
        <position position="185"/>
    </location>
</feature>
<feature type="compositionally biased region" description="Pro residues" evidence="1">
    <location>
        <begin position="8"/>
        <end position="24"/>
    </location>
</feature>
<evidence type="ECO:0000256" key="1">
    <source>
        <dbReference type="SAM" id="MobiDB-lite"/>
    </source>
</evidence>
<keyword evidence="3" id="KW-1185">Reference proteome</keyword>
<feature type="non-terminal residue" evidence="2">
    <location>
        <position position="1"/>
    </location>
</feature>
<dbReference type="EMBL" id="JARKIB010000072">
    <property type="protein sequence ID" value="KAJ7748603.1"/>
    <property type="molecule type" value="Genomic_DNA"/>
</dbReference>
<sequence>CLPRAPDVFPPPRPQCIPPRPQRPPSSTSSRAANVFPAPPNIFPPPAPNVSPPDAFLPRAPNVFPPAPPTSPSPTFSPRPRRLPSPAPPMFPLPDAFLPRTPNVFPAPRPQRLQRRTSNTSSSPHLFSRPRSTSPPLACSHSPRTDSFPLTGSLLAEPSDLETNVRRWLGAGVIFVLCRKRSGSG</sequence>
<organism evidence="2 3">
    <name type="scientific">Mycena metata</name>
    <dbReference type="NCBI Taxonomy" id="1033252"/>
    <lineage>
        <taxon>Eukaryota</taxon>
        <taxon>Fungi</taxon>
        <taxon>Dikarya</taxon>
        <taxon>Basidiomycota</taxon>
        <taxon>Agaricomycotina</taxon>
        <taxon>Agaricomycetes</taxon>
        <taxon>Agaricomycetidae</taxon>
        <taxon>Agaricales</taxon>
        <taxon>Marasmiineae</taxon>
        <taxon>Mycenaceae</taxon>
        <taxon>Mycena</taxon>
    </lineage>
</organism>
<dbReference type="AlphaFoldDB" id="A0AAD7IQW1"/>
<reference evidence="2" key="1">
    <citation type="submission" date="2023-03" db="EMBL/GenBank/DDBJ databases">
        <title>Massive genome expansion in bonnet fungi (Mycena s.s.) driven by repeated elements and novel gene families across ecological guilds.</title>
        <authorList>
            <consortium name="Lawrence Berkeley National Laboratory"/>
            <person name="Harder C.B."/>
            <person name="Miyauchi S."/>
            <person name="Viragh M."/>
            <person name="Kuo A."/>
            <person name="Thoen E."/>
            <person name="Andreopoulos B."/>
            <person name="Lu D."/>
            <person name="Skrede I."/>
            <person name="Drula E."/>
            <person name="Henrissat B."/>
            <person name="Morin E."/>
            <person name="Kohler A."/>
            <person name="Barry K."/>
            <person name="LaButti K."/>
            <person name="Morin E."/>
            <person name="Salamov A."/>
            <person name="Lipzen A."/>
            <person name="Mereny Z."/>
            <person name="Hegedus B."/>
            <person name="Baldrian P."/>
            <person name="Stursova M."/>
            <person name="Weitz H."/>
            <person name="Taylor A."/>
            <person name="Grigoriev I.V."/>
            <person name="Nagy L.G."/>
            <person name="Martin F."/>
            <person name="Kauserud H."/>
        </authorList>
    </citation>
    <scope>NUCLEOTIDE SEQUENCE</scope>
    <source>
        <strain evidence="2">CBHHK182m</strain>
    </source>
</reference>
<feature type="compositionally biased region" description="Pro residues" evidence="1">
    <location>
        <begin position="63"/>
        <end position="92"/>
    </location>
</feature>
<protein>
    <submittedName>
        <fullName evidence="2">Uncharacterized protein</fullName>
    </submittedName>
</protein>
<name>A0AAD7IQW1_9AGAR</name>
<feature type="compositionally biased region" description="Pro residues" evidence="1">
    <location>
        <begin position="37"/>
        <end position="51"/>
    </location>
</feature>
<dbReference type="Proteomes" id="UP001215598">
    <property type="component" value="Unassembled WGS sequence"/>
</dbReference>
<feature type="compositionally biased region" description="Polar residues" evidence="1">
    <location>
        <begin position="116"/>
        <end position="135"/>
    </location>
</feature>
<gene>
    <name evidence="2" type="ORF">B0H16DRAFT_1848645</name>
</gene>